<reference evidence="1 2" key="1">
    <citation type="submission" date="2019-10" db="EMBL/GenBank/DDBJ databases">
        <authorList>
            <person name="Palmer J.M."/>
        </authorList>
    </citation>
    <scope>NUCLEOTIDE SEQUENCE [LARGE SCALE GENOMIC DNA]</scope>
    <source>
        <strain evidence="1 2">TWF694</strain>
    </source>
</reference>
<name>A0AAV9WWB1_9PEZI</name>
<evidence type="ECO:0000313" key="2">
    <source>
        <dbReference type="Proteomes" id="UP001365542"/>
    </source>
</evidence>
<organism evidence="1 2">
    <name type="scientific">Orbilia ellipsospora</name>
    <dbReference type="NCBI Taxonomy" id="2528407"/>
    <lineage>
        <taxon>Eukaryota</taxon>
        <taxon>Fungi</taxon>
        <taxon>Dikarya</taxon>
        <taxon>Ascomycota</taxon>
        <taxon>Pezizomycotina</taxon>
        <taxon>Orbiliomycetes</taxon>
        <taxon>Orbiliales</taxon>
        <taxon>Orbiliaceae</taxon>
        <taxon>Orbilia</taxon>
    </lineage>
</organism>
<accession>A0AAV9WWB1</accession>
<protein>
    <submittedName>
        <fullName evidence="1">Uncharacterized protein</fullName>
    </submittedName>
</protein>
<keyword evidence="2" id="KW-1185">Reference proteome</keyword>
<evidence type="ECO:0000313" key="1">
    <source>
        <dbReference type="EMBL" id="KAK6527851.1"/>
    </source>
</evidence>
<dbReference type="Proteomes" id="UP001365542">
    <property type="component" value="Unassembled WGS sequence"/>
</dbReference>
<dbReference type="AlphaFoldDB" id="A0AAV9WWB1"/>
<sequence>MATPLGALGFMLDRVLDPHTDRYFDYLNSHSREELALLMVGLLRSKVWEVLCEKIAPLKICQTSGSSRAGAESTFTSSGKFNNRNAITYMLVKVDNCPTDSPIIAIQSEDLAIEEMFVFLAIAPTEMNPLLLNLMEMWCCLMPQTLTKNTLEVYLPEGAVSSNAGGHLNIALPLHQSTQSNGAQEKLFGSIYHTHDPVTQAYYSALRQNFHQLKHSPNLIRRELYGLKVAAAHSTRAESCRQKSAQKTLTGRNVKVQRCEWRQMFSISHWVFSIAAIRIAMS</sequence>
<comment type="caution">
    <text evidence="1">The sequence shown here is derived from an EMBL/GenBank/DDBJ whole genome shotgun (WGS) entry which is preliminary data.</text>
</comment>
<dbReference type="EMBL" id="JAVHJO010000015">
    <property type="protein sequence ID" value="KAK6527851.1"/>
    <property type="molecule type" value="Genomic_DNA"/>
</dbReference>
<gene>
    <name evidence="1" type="ORF">TWF694_004822</name>
</gene>
<proteinExistence type="predicted"/>